<evidence type="ECO:0000256" key="1">
    <source>
        <dbReference type="SAM" id="MobiDB-lite"/>
    </source>
</evidence>
<feature type="compositionally biased region" description="Basic residues" evidence="1">
    <location>
        <begin position="27"/>
        <end position="41"/>
    </location>
</feature>
<dbReference type="EMBL" id="MK500332">
    <property type="protein sequence ID" value="QBK86176.1"/>
    <property type="molecule type" value="Genomic_DNA"/>
</dbReference>
<accession>A0A481YUK0</accession>
<feature type="compositionally biased region" description="Polar residues" evidence="1">
    <location>
        <begin position="15"/>
        <end position="26"/>
    </location>
</feature>
<protein>
    <submittedName>
        <fullName evidence="2">Uncharacterized protein</fullName>
    </submittedName>
</protein>
<organism evidence="2">
    <name type="scientific">Marseillevirus LCMAC101</name>
    <dbReference type="NCBI Taxonomy" id="2506602"/>
    <lineage>
        <taxon>Viruses</taxon>
        <taxon>Varidnaviria</taxon>
        <taxon>Bamfordvirae</taxon>
        <taxon>Nucleocytoviricota</taxon>
        <taxon>Megaviricetes</taxon>
        <taxon>Pimascovirales</taxon>
        <taxon>Pimascovirales incertae sedis</taxon>
        <taxon>Marseilleviridae</taxon>
    </lineage>
</organism>
<reference evidence="2" key="1">
    <citation type="journal article" date="2019" name="MBio">
        <title>Virus Genomes from Deep Sea Sediments Expand the Ocean Megavirome and Support Independent Origins of Viral Gigantism.</title>
        <authorList>
            <person name="Backstrom D."/>
            <person name="Yutin N."/>
            <person name="Jorgensen S.L."/>
            <person name="Dharamshi J."/>
            <person name="Homa F."/>
            <person name="Zaremba-Niedwiedzka K."/>
            <person name="Spang A."/>
            <person name="Wolf Y.I."/>
            <person name="Koonin E.V."/>
            <person name="Ettema T.J."/>
        </authorList>
    </citation>
    <scope>NUCLEOTIDE SEQUENCE</scope>
</reference>
<feature type="region of interest" description="Disordered" evidence="1">
    <location>
        <begin position="1"/>
        <end position="45"/>
    </location>
</feature>
<sequence>MSSYAESIKPVPLGSSFTRQNGSFYKSKQHYGNKNPNKKFGPRSEIQRKAHKENEKYRWDDGQGRQLTAGGILPYDDHGIWVIGEKVKDEIIYTDMGGKYQYQDGDIYKTVAREFGEELYHSSNITREQIIEISKTFAPMYVNGHRNKPVYICYIVPYIVLRTMGITLNPVLFLKNRLEVLRGNPHVPPDKYDSVVLQHISFDRIITMLEKDKAAISYRLRGVLKYGSLSQRLFKVPPSPTRATPPPPHAALGDSYSDEDEEVAQKLVLLHISSQTELKPSLP</sequence>
<evidence type="ECO:0000313" key="2">
    <source>
        <dbReference type="EMBL" id="QBK86176.1"/>
    </source>
</evidence>
<gene>
    <name evidence="2" type="ORF">LCMAC101_07710</name>
</gene>
<proteinExistence type="predicted"/>
<feature type="compositionally biased region" description="Pro residues" evidence="1">
    <location>
        <begin position="237"/>
        <end position="249"/>
    </location>
</feature>
<feature type="region of interest" description="Disordered" evidence="1">
    <location>
        <begin position="236"/>
        <end position="259"/>
    </location>
</feature>
<name>A0A481YUK0_9VIRU</name>